<sequence length="410" mass="42484">MRRFFSRRQRGLSLVELAVAMVIVGILGLIVWRWVMATREPLQRPAMLAQLSEAQAAVEGFVLANSHLPCPASDAGGVAACGDANAVFLPWRTLGMGSEFNNLHYGVSRGGSLDLAAGITVAAPSVSPDLYLDLPGLAVPEHTEDSGAATDAATDAANAAVASIAAAKGRRTVVNGLDWCHVLRRYAANSAAPGVLAAGSAADSVPVAYILVHPGANNQFDGNNAVGASSVWKFDFPGRPQSSDFDDLSLAIGPADLSARIGCVARLSAMQAAAQGAYAAYDTARVMQEYWSLRISDVSAKESDLEGANTGVVLAAMGIALGTSGTVISIASAANTEGVTAFNIAIAAVNLSMAIAENVLANEDLQEAKDELVATKEKRLAADAYAVHIYNSFTQAMNAAIQLDQKGLNP</sequence>
<keyword evidence="4" id="KW-1185">Reference proteome</keyword>
<comment type="caution">
    <text evidence="3">The sequence shown here is derived from an EMBL/GenBank/DDBJ whole genome shotgun (WGS) entry which is preliminary data.</text>
</comment>
<dbReference type="RefSeq" id="WP_198462344.1">
    <property type="nucleotide sequence ID" value="NZ_JABBCQ020000033.1"/>
</dbReference>
<gene>
    <name evidence="3" type="ORF">HF327_021245</name>
</gene>
<dbReference type="Pfam" id="PF07963">
    <property type="entry name" value="N_methyl"/>
    <property type="match status" value="1"/>
</dbReference>
<dbReference type="NCBIfam" id="TIGR02532">
    <property type="entry name" value="IV_pilin_GFxxxE"/>
    <property type="match status" value="1"/>
</dbReference>
<organism evidence="3 4">
    <name type="scientific">Comamonas suwonensis</name>
    <dbReference type="NCBI Taxonomy" id="2606214"/>
    <lineage>
        <taxon>Bacteria</taxon>
        <taxon>Pseudomonadati</taxon>
        <taxon>Pseudomonadota</taxon>
        <taxon>Betaproteobacteria</taxon>
        <taxon>Burkholderiales</taxon>
        <taxon>Comamonadaceae</taxon>
        <taxon>Comamonas</taxon>
    </lineage>
</organism>
<dbReference type="AlphaFoldDB" id="A0A843BCL1"/>
<feature type="transmembrane region" description="Helical" evidence="2">
    <location>
        <begin position="12"/>
        <end position="35"/>
    </location>
</feature>
<dbReference type="EMBL" id="JABBCQ020000033">
    <property type="protein sequence ID" value="MBI1627000.1"/>
    <property type="molecule type" value="Genomic_DNA"/>
</dbReference>
<name>A0A843BCL1_9BURK</name>
<keyword evidence="2" id="KW-0812">Transmembrane</keyword>
<keyword evidence="2" id="KW-1133">Transmembrane helix</keyword>
<evidence type="ECO:0000313" key="4">
    <source>
        <dbReference type="Proteomes" id="UP000530032"/>
    </source>
</evidence>
<dbReference type="InterPro" id="IPR045584">
    <property type="entry name" value="Pilin-like"/>
</dbReference>
<accession>A0A843BCL1</accession>
<evidence type="ECO:0000256" key="1">
    <source>
        <dbReference type="SAM" id="Coils"/>
    </source>
</evidence>
<evidence type="ECO:0000313" key="3">
    <source>
        <dbReference type="EMBL" id="MBI1627000.1"/>
    </source>
</evidence>
<protein>
    <submittedName>
        <fullName evidence="3">Type II secretion system protein</fullName>
    </submittedName>
</protein>
<keyword evidence="1" id="KW-0175">Coiled coil</keyword>
<proteinExistence type="predicted"/>
<dbReference type="SUPFAM" id="SSF54523">
    <property type="entry name" value="Pili subunits"/>
    <property type="match status" value="1"/>
</dbReference>
<reference evidence="3" key="1">
    <citation type="submission" date="2020-12" db="EMBL/GenBank/DDBJ databases">
        <title>Comamonas sp. nov., isolated from stream water.</title>
        <authorList>
            <person name="Park K.-H."/>
        </authorList>
    </citation>
    <scope>NUCLEOTIDE SEQUENCE</scope>
    <source>
        <strain evidence="3">EJ-4</strain>
    </source>
</reference>
<dbReference type="InterPro" id="IPR012902">
    <property type="entry name" value="N_methyl_site"/>
</dbReference>
<feature type="coiled-coil region" evidence="1">
    <location>
        <begin position="351"/>
        <end position="378"/>
    </location>
</feature>
<keyword evidence="2" id="KW-0472">Membrane</keyword>
<evidence type="ECO:0000256" key="2">
    <source>
        <dbReference type="SAM" id="Phobius"/>
    </source>
</evidence>
<dbReference type="Proteomes" id="UP000530032">
    <property type="component" value="Unassembled WGS sequence"/>
</dbReference>
<dbReference type="PROSITE" id="PS00409">
    <property type="entry name" value="PROKAR_NTER_METHYL"/>
    <property type="match status" value="1"/>
</dbReference>